<dbReference type="Proteomes" id="UP001151760">
    <property type="component" value="Unassembled WGS sequence"/>
</dbReference>
<proteinExistence type="predicted"/>
<sequence length="88" mass="10073">MEYAYRRIIVSIDPRRFGFTNREVENREGDVEEIKTRNLGADRVREARLQTLITEFENLKMSDNDTIDTYAAKLSGIASNSATLGEVM</sequence>
<name>A0ABQ5CNR8_9ASTR</name>
<reference evidence="1" key="2">
    <citation type="submission" date="2022-01" db="EMBL/GenBank/DDBJ databases">
        <authorList>
            <person name="Yamashiro T."/>
            <person name="Shiraishi A."/>
            <person name="Satake H."/>
            <person name="Nakayama K."/>
        </authorList>
    </citation>
    <scope>NUCLEOTIDE SEQUENCE</scope>
</reference>
<accession>A0ABQ5CNR8</accession>
<comment type="caution">
    <text evidence="1">The sequence shown here is derived from an EMBL/GenBank/DDBJ whole genome shotgun (WGS) entry which is preliminary data.</text>
</comment>
<gene>
    <name evidence="1" type="ORF">Tco_0908337</name>
</gene>
<dbReference type="EMBL" id="BQNB010014430">
    <property type="protein sequence ID" value="GJT28062.1"/>
    <property type="molecule type" value="Genomic_DNA"/>
</dbReference>
<organism evidence="1 2">
    <name type="scientific">Tanacetum coccineum</name>
    <dbReference type="NCBI Taxonomy" id="301880"/>
    <lineage>
        <taxon>Eukaryota</taxon>
        <taxon>Viridiplantae</taxon>
        <taxon>Streptophyta</taxon>
        <taxon>Embryophyta</taxon>
        <taxon>Tracheophyta</taxon>
        <taxon>Spermatophyta</taxon>
        <taxon>Magnoliopsida</taxon>
        <taxon>eudicotyledons</taxon>
        <taxon>Gunneridae</taxon>
        <taxon>Pentapetalae</taxon>
        <taxon>asterids</taxon>
        <taxon>campanulids</taxon>
        <taxon>Asterales</taxon>
        <taxon>Asteraceae</taxon>
        <taxon>Asteroideae</taxon>
        <taxon>Anthemideae</taxon>
        <taxon>Anthemidinae</taxon>
        <taxon>Tanacetum</taxon>
    </lineage>
</organism>
<evidence type="ECO:0000313" key="2">
    <source>
        <dbReference type="Proteomes" id="UP001151760"/>
    </source>
</evidence>
<protein>
    <submittedName>
        <fullName evidence="1">Uncharacterized protein</fullName>
    </submittedName>
</protein>
<keyword evidence="2" id="KW-1185">Reference proteome</keyword>
<evidence type="ECO:0000313" key="1">
    <source>
        <dbReference type="EMBL" id="GJT28062.1"/>
    </source>
</evidence>
<reference evidence="1" key="1">
    <citation type="journal article" date="2022" name="Int. J. Mol. Sci.">
        <title>Draft Genome of Tanacetum Coccineum: Genomic Comparison of Closely Related Tanacetum-Family Plants.</title>
        <authorList>
            <person name="Yamashiro T."/>
            <person name="Shiraishi A."/>
            <person name="Nakayama K."/>
            <person name="Satake H."/>
        </authorList>
    </citation>
    <scope>NUCLEOTIDE SEQUENCE</scope>
</reference>